<comment type="caution">
    <text evidence="1">The sequence shown here is derived from an EMBL/GenBank/DDBJ whole genome shotgun (WGS) entry which is preliminary data.</text>
</comment>
<dbReference type="AlphaFoldDB" id="A0A3S5BD82"/>
<sequence length="95" mass="10826">MLNHEIVGPFLRNPRPHDVVILGDIVDSVGDFVDLLNWRFELSRLTSIVTTDKAHCLEFSARKRKVITEKHGWDQIKSRPVRAASVVTVHCPNLI</sequence>
<evidence type="ECO:0000313" key="2">
    <source>
        <dbReference type="Proteomes" id="UP000784294"/>
    </source>
</evidence>
<organism evidence="1 2">
    <name type="scientific">Protopolystoma xenopodis</name>
    <dbReference type="NCBI Taxonomy" id="117903"/>
    <lineage>
        <taxon>Eukaryota</taxon>
        <taxon>Metazoa</taxon>
        <taxon>Spiralia</taxon>
        <taxon>Lophotrochozoa</taxon>
        <taxon>Platyhelminthes</taxon>
        <taxon>Monogenea</taxon>
        <taxon>Polyopisthocotylea</taxon>
        <taxon>Polystomatidea</taxon>
        <taxon>Polystomatidae</taxon>
        <taxon>Protopolystoma</taxon>
    </lineage>
</organism>
<dbReference type="Proteomes" id="UP000784294">
    <property type="component" value="Unassembled WGS sequence"/>
</dbReference>
<name>A0A3S5BD82_9PLAT</name>
<proteinExistence type="predicted"/>
<dbReference type="EMBL" id="CAAALY010282369">
    <property type="protein sequence ID" value="VEL43528.1"/>
    <property type="molecule type" value="Genomic_DNA"/>
</dbReference>
<accession>A0A3S5BD82</accession>
<gene>
    <name evidence="1" type="ORF">PXEA_LOCUS36968</name>
</gene>
<keyword evidence="2" id="KW-1185">Reference proteome</keyword>
<protein>
    <submittedName>
        <fullName evidence="1">Uncharacterized protein</fullName>
    </submittedName>
</protein>
<reference evidence="1" key="1">
    <citation type="submission" date="2018-11" db="EMBL/GenBank/DDBJ databases">
        <authorList>
            <consortium name="Pathogen Informatics"/>
        </authorList>
    </citation>
    <scope>NUCLEOTIDE SEQUENCE</scope>
</reference>
<evidence type="ECO:0000313" key="1">
    <source>
        <dbReference type="EMBL" id="VEL43528.1"/>
    </source>
</evidence>